<gene>
    <name evidence="2" type="ordered locus">KSE_32550</name>
</gene>
<dbReference type="eggNOG" id="ENOG5031WWA">
    <property type="taxonomic scope" value="Bacteria"/>
</dbReference>
<dbReference type="STRING" id="452652.KSE_32550"/>
<evidence type="ECO:0000313" key="3">
    <source>
        <dbReference type="Proteomes" id="UP000007076"/>
    </source>
</evidence>
<evidence type="ECO:0000256" key="1">
    <source>
        <dbReference type="SAM" id="Phobius"/>
    </source>
</evidence>
<name>E4NCY3_KITSK</name>
<keyword evidence="3" id="KW-1185">Reference proteome</keyword>
<feature type="transmembrane region" description="Helical" evidence="1">
    <location>
        <begin position="85"/>
        <end position="105"/>
    </location>
</feature>
<dbReference type="PATRIC" id="fig|452652.3.peg.3263"/>
<dbReference type="RefSeq" id="WP_014136371.1">
    <property type="nucleotide sequence ID" value="NC_016109.1"/>
</dbReference>
<dbReference type="HOGENOM" id="CLU_920645_0_0_11"/>
<organism evidence="2 3">
    <name type="scientific">Kitasatospora setae (strain ATCC 33774 / DSM 43861 / JCM 3304 / KCC A-0304 / NBRC 14216 / KM-6054)</name>
    <name type="common">Streptomyces setae</name>
    <dbReference type="NCBI Taxonomy" id="452652"/>
    <lineage>
        <taxon>Bacteria</taxon>
        <taxon>Bacillati</taxon>
        <taxon>Actinomycetota</taxon>
        <taxon>Actinomycetes</taxon>
        <taxon>Kitasatosporales</taxon>
        <taxon>Streptomycetaceae</taxon>
        <taxon>Kitasatospora</taxon>
    </lineage>
</organism>
<keyword evidence="1" id="KW-0472">Membrane</keyword>
<keyword evidence="1" id="KW-1133">Transmembrane helix</keyword>
<accession>E4NCY3</accession>
<dbReference type="KEGG" id="ksk:KSE_32550"/>
<dbReference type="Proteomes" id="UP000007076">
    <property type="component" value="Chromosome"/>
</dbReference>
<proteinExistence type="predicted"/>
<feature type="transmembrane region" description="Helical" evidence="1">
    <location>
        <begin position="245"/>
        <end position="266"/>
    </location>
</feature>
<feature type="transmembrane region" description="Helical" evidence="1">
    <location>
        <begin position="47"/>
        <end position="65"/>
    </location>
</feature>
<feature type="transmembrane region" description="Helical" evidence="1">
    <location>
        <begin position="272"/>
        <end position="290"/>
    </location>
</feature>
<protein>
    <submittedName>
        <fullName evidence="2">Uncharacterized protein</fullName>
    </submittedName>
</protein>
<keyword evidence="1" id="KW-0812">Transmembrane</keyword>
<dbReference type="EMBL" id="AP010968">
    <property type="protein sequence ID" value="BAJ29064.1"/>
    <property type="molecule type" value="Genomic_DNA"/>
</dbReference>
<sequence>MTSAPGGAAARKLTREAQDALDAVASGRQLSPGLRTEIRAAHKLEPWFNFFSFVAMLFGMAVFQIEVGLVKEVGLFGRLTVLPSRVSALLMALVLYGMLFVAVWATKWTANKIVSTLDEKWQSHRTLEPVLRALAACALAERVDDLPRLLRACERAVRQARNRRGTVPRFSHRQRALKDHAGRVVAALRVAESGLDTYPELARCDLAAKLHSIAEAYVEGRLGALLPESDLKDVQPLRGFETTRLIALAAAYPVLTWTAGTVGLAGEVQAQTAMVGMLIAAAGLFGRRALSTLQKLWALFGR</sequence>
<evidence type="ECO:0000313" key="2">
    <source>
        <dbReference type="EMBL" id="BAJ29064.1"/>
    </source>
</evidence>
<dbReference type="AlphaFoldDB" id="E4NCY3"/>
<reference evidence="2 3" key="1">
    <citation type="journal article" date="2010" name="DNA Res.">
        <title>Genome sequence of Kitasatospora setae NBRC 14216T: an evolutionary snapshot of the family Streptomycetaceae.</title>
        <authorList>
            <person name="Ichikawa N."/>
            <person name="Oguchi A."/>
            <person name="Ikeda H."/>
            <person name="Ishikawa J."/>
            <person name="Kitani S."/>
            <person name="Watanabe Y."/>
            <person name="Nakamura S."/>
            <person name="Katano Y."/>
            <person name="Kishi E."/>
            <person name="Sasagawa M."/>
            <person name="Ankai A."/>
            <person name="Fukui S."/>
            <person name="Hashimoto Y."/>
            <person name="Kamata S."/>
            <person name="Otoguro M."/>
            <person name="Tanikawa S."/>
            <person name="Nihira T."/>
            <person name="Horinouchi S."/>
            <person name="Ohnishi Y."/>
            <person name="Hayakawa M."/>
            <person name="Kuzuyama T."/>
            <person name="Arisawa A."/>
            <person name="Nomoto F."/>
            <person name="Miura H."/>
            <person name="Takahashi Y."/>
            <person name="Fujita N."/>
        </authorList>
    </citation>
    <scope>NUCLEOTIDE SEQUENCE [LARGE SCALE GENOMIC DNA]</scope>
    <source>
        <strain evidence="3">ATCC 33774 / DSM 43861 / JCM 3304 / KCC A-0304 / NBRC 14216 / KM-6054</strain>
    </source>
</reference>